<dbReference type="Gene3D" id="3.40.250.10">
    <property type="entry name" value="Rhodanese-like domain"/>
    <property type="match status" value="1"/>
</dbReference>
<dbReference type="InterPro" id="IPR006311">
    <property type="entry name" value="TAT_signal"/>
</dbReference>
<organism evidence="3 4">
    <name type="scientific">Salarchaeum japonicum</name>
    <dbReference type="NCBI Taxonomy" id="555573"/>
    <lineage>
        <taxon>Archaea</taxon>
        <taxon>Methanobacteriati</taxon>
        <taxon>Methanobacteriota</taxon>
        <taxon>Stenosarchaea group</taxon>
        <taxon>Halobacteria</taxon>
        <taxon>Halobacteriales</taxon>
        <taxon>Halobacteriaceae</taxon>
    </lineage>
</organism>
<keyword evidence="4" id="KW-1185">Reference proteome</keyword>
<name>A0AAV3SY02_9EURY</name>
<dbReference type="Pfam" id="PF00581">
    <property type="entry name" value="Rhodanese"/>
    <property type="match status" value="1"/>
</dbReference>
<dbReference type="InterPro" id="IPR001763">
    <property type="entry name" value="Rhodanese-like_dom"/>
</dbReference>
<comment type="caution">
    <text evidence="3">The sequence shown here is derived from an EMBL/GenBank/DDBJ whole genome shotgun (WGS) entry which is preliminary data.</text>
</comment>
<evidence type="ECO:0000313" key="3">
    <source>
        <dbReference type="EMBL" id="GAA0646644.1"/>
    </source>
</evidence>
<dbReference type="PROSITE" id="PS51318">
    <property type="entry name" value="TAT"/>
    <property type="match status" value="1"/>
</dbReference>
<evidence type="ECO:0000313" key="4">
    <source>
        <dbReference type="Proteomes" id="UP001500194"/>
    </source>
</evidence>
<dbReference type="CDD" id="cd00158">
    <property type="entry name" value="RHOD"/>
    <property type="match status" value="1"/>
</dbReference>
<dbReference type="InterPro" id="IPR036873">
    <property type="entry name" value="Rhodanese-like_dom_sf"/>
</dbReference>
<evidence type="ECO:0000256" key="1">
    <source>
        <dbReference type="SAM" id="MobiDB-lite"/>
    </source>
</evidence>
<dbReference type="AlphaFoldDB" id="A0AAV3SY02"/>
<feature type="region of interest" description="Disordered" evidence="1">
    <location>
        <begin position="46"/>
        <end position="72"/>
    </location>
</feature>
<evidence type="ECO:0000259" key="2">
    <source>
        <dbReference type="PROSITE" id="PS50206"/>
    </source>
</evidence>
<dbReference type="SUPFAM" id="SSF52821">
    <property type="entry name" value="Rhodanese/Cell cycle control phosphatase"/>
    <property type="match status" value="1"/>
</dbReference>
<protein>
    <recommendedName>
        <fullName evidence="2">Rhodanese domain-containing protein</fullName>
    </recommendedName>
</protein>
<accession>A0AAV3SY02</accession>
<reference evidence="3 4" key="1">
    <citation type="journal article" date="2019" name="Int. J. Syst. Evol. Microbiol.">
        <title>The Global Catalogue of Microorganisms (GCM) 10K type strain sequencing project: providing services to taxonomists for standard genome sequencing and annotation.</title>
        <authorList>
            <consortium name="The Broad Institute Genomics Platform"/>
            <consortium name="The Broad Institute Genome Sequencing Center for Infectious Disease"/>
            <person name="Wu L."/>
            <person name="Ma J."/>
        </authorList>
    </citation>
    <scope>NUCLEOTIDE SEQUENCE [LARGE SCALE GENOMIC DNA]</scope>
    <source>
        <strain evidence="3 4">JCM 16327</strain>
    </source>
</reference>
<dbReference type="PROSITE" id="PS51257">
    <property type="entry name" value="PROKAR_LIPOPROTEIN"/>
    <property type="match status" value="1"/>
</dbReference>
<dbReference type="EMBL" id="BAAADU010000002">
    <property type="protein sequence ID" value="GAA0646644.1"/>
    <property type="molecule type" value="Genomic_DNA"/>
</dbReference>
<dbReference type="PROSITE" id="PS50206">
    <property type="entry name" value="RHODANESE_3"/>
    <property type="match status" value="1"/>
</dbReference>
<proteinExistence type="predicted"/>
<dbReference type="SMART" id="SM00450">
    <property type="entry name" value="RHOD"/>
    <property type="match status" value="1"/>
</dbReference>
<gene>
    <name evidence="3" type="ORF">GCM10009019_06240</name>
</gene>
<dbReference type="Proteomes" id="UP001500194">
    <property type="component" value="Unassembled WGS sequence"/>
</dbReference>
<feature type="domain" description="Rhodanese" evidence="2">
    <location>
        <begin position="102"/>
        <end position="193"/>
    </location>
</feature>
<sequence>MGMNRRAFLGAVGGAAAAGLAGCLGGSSGSGTSALYHAGNLEATFVRNGDYPDDPDPADGLPPEFDDPPAERSIDTDAFETLDVEGETVKLAPIDVAKYWYDRGEARFVDARPKTQYEHSHIYGAVNSPAQTQASGGPVEGWPTDDRVVAYCGCPHHLSSIRASALQSADYTDVYVIDEGFWTWHDQSYPMAGTDFEKPAAYHIDGRVDAAYGGEYAWATAVESGQQEAAPIGDDGFYELHLRFDDITDATTVRVDTPAYSVTGELADLVAGTVTG</sequence>